<dbReference type="Proteomes" id="UP001056429">
    <property type="component" value="Unassembled WGS sequence"/>
</dbReference>
<name>A0A9J6P8S1_9CLOT</name>
<evidence type="ECO:0000313" key="3">
    <source>
        <dbReference type="Proteomes" id="UP001056429"/>
    </source>
</evidence>
<evidence type="ECO:0000313" key="2">
    <source>
        <dbReference type="EMBL" id="MCM1992398.1"/>
    </source>
</evidence>
<reference evidence="2" key="2">
    <citation type="submission" date="2021-04" db="EMBL/GenBank/DDBJ databases">
        <authorList>
            <person name="Dong X."/>
        </authorList>
    </citation>
    <scope>NUCLEOTIDE SEQUENCE</scope>
    <source>
        <strain evidence="2">ZWT</strain>
    </source>
</reference>
<organism evidence="2 3">
    <name type="scientific">Oceanirhabdus seepicola</name>
    <dbReference type="NCBI Taxonomy" id="2828781"/>
    <lineage>
        <taxon>Bacteria</taxon>
        <taxon>Bacillati</taxon>
        <taxon>Bacillota</taxon>
        <taxon>Clostridia</taxon>
        <taxon>Eubacteriales</taxon>
        <taxon>Clostridiaceae</taxon>
        <taxon>Oceanirhabdus</taxon>
    </lineage>
</organism>
<dbReference type="AlphaFoldDB" id="A0A9J6P8S1"/>
<feature type="region of interest" description="Disordered" evidence="1">
    <location>
        <begin position="1"/>
        <end position="42"/>
    </location>
</feature>
<feature type="compositionally biased region" description="Polar residues" evidence="1">
    <location>
        <begin position="1"/>
        <end position="14"/>
    </location>
</feature>
<feature type="compositionally biased region" description="Basic and acidic residues" evidence="1">
    <location>
        <begin position="15"/>
        <end position="34"/>
    </location>
</feature>
<reference evidence="2" key="1">
    <citation type="journal article" date="2021" name="mSystems">
        <title>Bacteria and Archaea Synergistically Convert Glycine Betaine to Biogenic Methane in the Formosa Cold Seep of the South China Sea.</title>
        <authorList>
            <person name="Li L."/>
            <person name="Zhang W."/>
            <person name="Zhang S."/>
            <person name="Song L."/>
            <person name="Sun Q."/>
            <person name="Zhang H."/>
            <person name="Xiang H."/>
            <person name="Dong X."/>
        </authorList>
    </citation>
    <scope>NUCLEOTIDE SEQUENCE</scope>
    <source>
        <strain evidence="2">ZWT</strain>
    </source>
</reference>
<accession>A0A9J6P8S1</accession>
<proteinExistence type="predicted"/>
<protein>
    <submittedName>
        <fullName evidence="2">IS1595 family transposase</fullName>
    </submittedName>
</protein>
<comment type="caution">
    <text evidence="2">The sequence shown here is derived from an EMBL/GenBank/DDBJ whole genome shotgun (WGS) entry which is preliminary data.</text>
</comment>
<dbReference type="NCBIfam" id="NF033547">
    <property type="entry name" value="transpos_IS1595"/>
    <property type="match status" value="1"/>
</dbReference>
<keyword evidence="3" id="KW-1185">Reference proteome</keyword>
<sequence>MTDFFTSNINGNLNDQKRDYDKHVSEEKSKDNPKENNQGDYKDEFLDEFEKNVLESNFLPEIEANLLKLVNRARGSETKKYEENRMKEQERICREEKRLNKLIILEKVIKEIDSKKNSNNNQEIIEGIREQRFKESRVCPHCGYKKIWKYGKYDGKQRYRCKSDGCGKTFSDRTLSPMYYSKKGIEKWSEYMKCMVRGLSLSECSYIVGINIATAFYWRHKIMDGLRENMGSGFVGGIVECGHMVVVESIKGNSNKKGKYGVFNRGRRCGIKDKYTLILDEEKPKANYVVCAVDRKGNMVVEACNRRVDKRLLGNIFYGKILCGTILCTEGNRHYHQFAQEMELTLGRGCTGDDNEEYHIGNLMGMKREIINWLSSFNGVSSKYLTNYLYWYRWMKGKKLYNGKAGGCNDVSNYDGNVGTCNDDHSAAKSMFLESHTKYTGMIIMKFKERKPIYVAA</sequence>
<dbReference type="RefSeq" id="WP_250861565.1">
    <property type="nucleotide sequence ID" value="NZ_JAGSOJ010000006.1"/>
</dbReference>
<gene>
    <name evidence="2" type="ORF">KDK92_22020</name>
</gene>
<dbReference type="EMBL" id="JAGSOJ010000006">
    <property type="protein sequence ID" value="MCM1992398.1"/>
    <property type="molecule type" value="Genomic_DNA"/>
</dbReference>
<evidence type="ECO:0000256" key="1">
    <source>
        <dbReference type="SAM" id="MobiDB-lite"/>
    </source>
</evidence>